<gene>
    <name evidence="1" type="ORF">J2S37_002455</name>
</gene>
<dbReference type="RefSeq" id="WP_277103739.1">
    <property type="nucleotide sequence ID" value="NZ_BAAAJS010000022.1"/>
</dbReference>
<comment type="caution">
    <text evidence="1">The sequence shown here is derived from an EMBL/GenBank/DDBJ whole genome shotgun (WGS) entry which is preliminary data.</text>
</comment>
<reference evidence="1 2" key="1">
    <citation type="submission" date="2023-07" db="EMBL/GenBank/DDBJ databases">
        <title>Sequencing the genomes of 1000 actinobacteria strains.</title>
        <authorList>
            <person name="Klenk H.-P."/>
        </authorList>
    </citation>
    <scope>NUCLEOTIDE SEQUENCE [LARGE SCALE GENOMIC DNA]</scope>
    <source>
        <strain evidence="1 2">DSM 44508</strain>
    </source>
</reference>
<accession>A0ABU2BBB4</accession>
<sequence>MAAIAIAVTDFLIMGSFRNRFMHKLLFDLICHPSRTCSLVSAYSVIRRHVAVTDGNRFDANAVETTGKQSNVVDIIPTSNQL</sequence>
<organism evidence="1 2">
    <name type="scientific">Corynebacterium felinum</name>
    <dbReference type="NCBI Taxonomy" id="131318"/>
    <lineage>
        <taxon>Bacteria</taxon>
        <taxon>Bacillati</taxon>
        <taxon>Actinomycetota</taxon>
        <taxon>Actinomycetes</taxon>
        <taxon>Mycobacteriales</taxon>
        <taxon>Corynebacteriaceae</taxon>
        <taxon>Corynebacterium</taxon>
    </lineage>
</organism>
<dbReference type="EMBL" id="JAVDYF010000001">
    <property type="protein sequence ID" value="MDR7355917.1"/>
    <property type="molecule type" value="Genomic_DNA"/>
</dbReference>
<evidence type="ECO:0008006" key="3">
    <source>
        <dbReference type="Google" id="ProtNLM"/>
    </source>
</evidence>
<name>A0ABU2BBB4_9CORY</name>
<proteinExistence type="predicted"/>
<keyword evidence="2" id="KW-1185">Reference proteome</keyword>
<evidence type="ECO:0000313" key="1">
    <source>
        <dbReference type="EMBL" id="MDR7355917.1"/>
    </source>
</evidence>
<dbReference type="Proteomes" id="UP001183619">
    <property type="component" value="Unassembled WGS sequence"/>
</dbReference>
<protein>
    <recommendedName>
        <fullName evidence="3">Secreted protein</fullName>
    </recommendedName>
</protein>
<evidence type="ECO:0000313" key="2">
    <source>
        <dbReference type="Proteomes" id="UP001183619"/>
    </source>
</evidence>